<dbReference type="AlphaFoldDB" id="A0A2M8GLN0"/>
<dbReference type="Proteomes" id="UP000229370">
    <property type="component" value="Unassembled WGS sequence"/>
</dbReference>
<dbReference type="InterPro" id="IPR014729">
    <property type="entry name" value="Rossmann-like_a/b/a_fold"/>
</dbReference>
<keyword evidence="1" id="KW-0547">Nucleotide-binding</keyword>
<dbReference type="HAMAP" id="MF_00590">
    <property type="entry name" value="Dephospho_CoA_kinase_GTP_dep"/>
    <property type="match status" value="1"/>
</dbReference>
<comment type="caution">
    <text evidence="4">The sequence shown here is derived from an EMBL/GenBank/DDBJ whole genome shotgun (WGS) entry which is preliminary data.</text>
</comment>
<feature type="domain" description="Cytidyltransferase-like" evidence="3">
    <location>
        <begin position="7"/>
        <end position="143"/>
    </location>
</feature>
<evidence type="ECO:0000256" key="1">
    <source>
        <dbReference type="ARBA" id="ARBA00022741"/>
    </source>
</evidence>
<evidence type="ECO:0000259" key="3">
    <source>
        <dbReference type="Pfam" id="PF01467"/>
    </source>
</evidence>
<dbReference type="SUPFAM" id="SSF52374">
    <property type="entry name" value="Nucleotidylyl transferase"/>
    <property type="match status" value="1"/>
</dbReference>
<dbReference type="Pfam" id="PF04019">
    <property type="entry name" value="DUF359"/>
    <property type="match status" value="1"/>
</dbReference>
<dbReference type="NCBIfam" id="NF001985">
    <property type="entry name" value="PRK00777.1"/>
    <property type="match status" value="1"/>
</dbReference>
<reference evidence="5" key="1">
    <citation type="submission" date="2017-09" db="EMBL/GenBank/DDBJ databases">
        <title>Depth-based differentiation of microbial function through sediment-hosted aquifers and enrichment of novel symbionts in the deep terrestrial subsurface.</title>
        <authorList>
            <person name="Probst A.J."/>
            <person name="Ladd B."/>
            <person name="Jarett J.K."/>
            <person name="Geller-Mcgrath D.E."/>
            <person name="Sieber C.M.K."/>
            <person name="Emerson J.B."/>
            <person name="Anantharaman K."/>
            <person name="Thomas B.C."/>
            <person name="Malmstrom R."/>
            <person name="Stieglmeier M."/>
            <person name="Klingl A."/>
            <person name="Woyke T."/>
            <person name="Ryan C.M."/>
            <person name="Banfield J.F."/>
        </authorList>
    </citation>
    <scope>NUCLEOTIDE SEQUENCE [LARGE SCALE GENOMIC DNA]</scope>
</reference>
<organism evidence="4 5">
    <name type="scientific">Candidatus Roizmanbacteria bacterium CG_4_8_14_3_um_filter_36_10</name>
    <dbReference type="NCBI Taxonomy" id="1974834"/>
    <lineage>
        <taxon>Bacteria</taxon>
        <taxon>Candidatus Roizmaniibacteriota</taxon>
    </lineage>
</organism>
<dbReference type="EMBL" id="PFQK01000080">
    <property type="protein sequence ID" value="PJC81448.1"/>
    <property type="molecule type" value="Genomic_DNA"/>
</dbReference>
<dbReference type="GO" id="GO:0005525">
    <property type="term" value="F:GTP binding"/>
    <property type="evidence" value="ECO:0007669"/>
    <property type="project" value="UniProtKB-KW"/>
</dbReference>
<keyword evidence="2" id="KW-0342">GTP-binding</keyword>
<name>A0A2M8GLN0_9BACT</name>
<evidence type="ECO:0000256" key="2">
    <source>
        <dbReference type="ARBA" id="ARBA00023134"/>
    </source>
</evidence>
<dbReference type="NCBIfam" id="TIGR00125">
    <property type="entry name" value="cyt_tran_rel"/>
    <property type="match status" value="1"/>
</dbReference>
<dbReference type="PANTHER" id="PTHR40732">
    <property type="entry name" value="UPF0218 PROTEIN TK1697"/>
    <property type="match status" value="1"/>
</dbReference>
<evidence type="ECO:0000313" key="5">
    <source>
        <dbReference type="Proteomes" id="UP000229370"/>
    </source>
</evidence>
<dbReference type="Gene3D" id="3.40.50.620">
    <property type="entry name" value="HUPs"/>
    <property type="match status" value="1"/>
</dbReference>
<dbReference type="GO" id="GO:0016301">
    <property type="term" value="F:kinase activity"/>
    <property type="evidence" value="ECO:0007669"/>
    <property type="project" value="InterPro"/>
</dbReference>
<protein>
    <recommendedName>
        <fullName evidence="3">Cytidyltransferase-like domain-containing protein</fullName>
    </recommendedName>
</protein>
<dbReference type="PANTHER" id="PTHR40732:SF1">
    <property type="entry name" value="GTP-DEPENDENT DEPHOSPHO-COA KINASE"/>
    <property type="match status" value="1"/>
</dbReference>
<dbReference type="InterPro" id="IPR007164">
    <property type="entry name" value="GTP-dep_dephospho-CoA_kin"/>
</dbReference>
<accession>A0A2M8GLN0</accession>
<gene>
    <name evidence="4" type="ORF">CO007_04620</name>
</gene>
<dbReference type="GO" id="GO:0015937">
    <property type="term" value="P:coenzyme A biosynthetic process"/>
    <property type="evidence" value="ECO:0007669"/>
    <property type="project" value="InterPro"/>
</dbReference>
<sequence>MMFNHVIIGGTFDHFHLGHQRLIEVAFKKGERVTIGIAIKDLYKNKILSQTIEDYSMRKKSVSKFLTKKSWQKKTKIIPITNIYGTTLIDKTIDAIVVSQATKKTAERINRLRQKKGWPGMKIIVVDDVLAEDGKLITSERIRMGEIDRRGKQYQISNISPRGRSSFGRKYQKKRLSLPEEMRKELRKPLGKVFKNTKSLLHYINLPAGRQGIMEWPIVIAVGDIINLSLLQGRFNPDVKIIDFRSRRMEIPNYKLPITNKLQITNYKKYTNKPGTINIKTADKLRRLIQNATLKKQKSWLVVDGEEDLLALPAIFFSPLHSLVLYGQMDLGVVAVEVTEAVKNIVKKLLGRFI</sequence>
<proteinExistence type="inferred from homology"/>
<dbReference type="Pfam" id="PF01467">
    <property type="entry name" value="CTP_transf_like"/>
    <property type="match status" value="1"/>
</dbReference>
<evidence type="ECO:0000313" key="4">
    <source>
        <dbReference type="EMBL" id="PJC81448.1"/>
    </source>
</evidence>
<dbReference type="InterPro" id="IPR004821">
    <property type="entry name" value="Cyt_trans-like"/>
</dbReference>